<comment type="caution">
    <text evidence="1">The sequence shown here is derived from an EMBL/GenBank/DDBJ whole genome shotgun (WGS) entry which is preliminary data.</text>
</comment>
<dbReference type="AlphaFoldDB" id="A0A9K3N1A9"/>
<proteinExistence type="predicted"/>
<name>A0A9K3N1A9_HELAN</name>
<organism evidence="1 2">
    <name type="scientific">Helianthus annuus</name>
    <name type="common">Common sunflower</name>
    <dbReference type="NCBI Taxonomy" id="4232"/>
    <lineage>
        <taxon>Eukaryota</taxon>
        <taxon>Viridiplantae</taxon>
        <taxon>Streptophyta</taxon>
        <taxon>Embryophyta</taxon>
        <taxon>Tracheophyta</taxon>
        <taxon>Spermatophyta</taxon>
        <taxon>Magnoliopsida</taxon>
        <taxon>eudicotyledons</taxon>
        <taxon>Gunneridae</taxon>
        <taxon>Pentapetalae</taxon>
        <taxon>asterids</taxon>
        <taxon>campanulids</taxon>
        <taxon>Asterales</taxon>
        <taxon>Asteraceae</taxon>
        <taxon>Asteroideae</taxon>
        <taxon>Heliantheae alliance</taxon>
        <taxon>Heliantheae</taxon>
        <taxon>Helianthus</taxon>
    </lineage>
</organism>
<evidence type="ECO:0000313" key="1">
    <source>
        <dbReference type="EMBL" id="KAF5782873.1"/>
    </source>
</evidence>
<keyword evidence="2" id="KW-1185">Reference proteome</keyword>
<reference evidence="1" key="1">
    <citation type="journal article" date="2017" name="Nature">
        <title>The sunflower genome provides insights into oil metabolism, flowering and Asterid evolution.</title>
        <authorList>
            <person name="Badouin H."/>
            <person name="Gouzy J."/>
            <person name="Grassa C.J."/>
            <person name="Murat F."/>
            <person name="Staton S.E."/>
            <person name="Cottret L."/>
            <person name="Lelandais-Briere C."/>
            <person name="Owens G.L."/>
            <person name="Carrere S."/>
            <person name="Mayjonade B."/>
            <person name="Legrand L."/>
            <person name="Gill N."/>
            <person name="Kane N.C."/>
            <person name="Bowers J.E."/>
            <person name="Hubner S."/>
            <person name="Bellec A."/>
            <person name="Berard A."/>
            <person name="Berges H."/>
            <person name="Blanchet N."/>
            <person name="Boniface M.C."/>
            <person name="Brunel D."/>
            <person name="Catrice O."/>
            <person name="Chaidir N."/>
            <person name="Claudel C."/>
            <person name="Donnadieu C."/>
            <person name="Faraut T."/>
            <person name="Fievet G."/>
            <person name="Helmstetter N."/>
            <person name="King M."/>
            <person name="Knapp S.J."/>
            <person name="Lai Z."/>
            <person name="Le Paslier M.C."/>
            <person name="Lippi Y."/>
            <person name="Lorenzon L."/>
            <person name="Mandel J.R."/>
            <person name="Marage G."/>
            <person name="Marchand G."/>
            <person name="Marquand E."/>
            <person name="Bret-Mestries E."/>
            <person name="Morien E."/>
            <person name="Nambeesan S."/>
            <person name="Nguyen T."/>
            <person name="Pegot-Espagnet P."/>
            <person name="Pouilly N."/>
            <person name="Raftis F."/>
            <person name="Sallet E."/>
            <person name="Schiex T."/>
            <person name="Thomas J."/>
            <person name="Vandecasteele C."/>
            <person name="Vares D."/>
            <person name="Vear F."/>
            <person name="Vautrin S."/>
            <person name="Crespi M."/>
            <person name="Mangin B."/>
            <person name="Burke J.M."/>
            <person name="Salse J."/>
            <person name="Munos S."/>
            <person name="Vincourt P."/>
            <person name="Rieseberg L.H."/>
            <person name="Langlade N.B."/>
        </authorList>
    </citation>
    <scope>NUCLEOTIDE SEQUENCE</scope>
    <source>
        <tissue evidence="1">Leaves</tissue>
    </source>
</reference>
<dbReference type="EMBL" id="MNCJ02000326">
    <property type="protein sequence ID" value="KAF5782873.1"/>
    <property type="molecule type" value="Genomic_DNA"/>
</dbReference>
<accession>A0A9K3N1A9</accession>
<protein>
    <submittedName>
        <fullName evidence="1">Uncharacterized protein</fullName>
    </submittedName>
</protein>
<sequence>MIQCCVLLIDLPVEQFHHYPARNASFVGPYDPLAKVFPRRLHRLQRLYPAHKRSSNYKYQIAQKMLKLMI</sequence>
<gene>
    <name evidence="1" type="ORF">HanXRQr2_Chr11g0501361</name>
</gene>
<dbReference type="Gramene" id="mRNA:HanXRQr2_Chr11g0501361">
    <property type="protein sequence ID" value="CDS:HanXRQr2_Chr11g0501361.1"/>
    <property type="gene ID" value="HanXRQr2_Chr11g0501361"/>
</dbReference>
<evidence type="ECO:0000313" key="2">
    <source>
        <dbReference type="Proteomes" id="UP000215914"/>
    </source>
</evidence>
<dbReference type="Proteomes" id="UP000215914">
    <property type="component" value="Unassembled WGS sequence"/>
</dbReference>
<reference evidence="1" key="2">
    <citation type="submission" date="2020-06" db="EMBL/GenBank/DDBJ databases">
        <title>Helianthus annuus Genome sequencing and assembly Release 2.</title>
        <authorList>
            <person name="Gouzy J."/>
            <person name="Langlade N."/>
            <person name="Munos S."/>
        </authorList>
    </citation>
    <scope>NUCLEOTIDE SEQUENCE</scope>
    <source>
        <tissue evidence="1">Leaves</tissue>
    </source>
</reference>